<protein>
    <recommendedName>
        <fullName evidence="4">Glycosyltransferase RgtA/B/C/D-like domain-containing protein</fullName>
    </recommendedName>
</protein>
<gene>
    <name evidence="2" type="ORF">HG543_21755</name>
</gene>
<feature type="transmembrane region" description="Helical" evidence="1">
    <location>
        <begin position="84"/>
        <end position="109"/>
    </location>
</feature>
<dbReference type="Proteomes" id="UP000518300">
    <property type="component" value="Unassembled WGS sequence"/>
</dbReference>
<feature type="transmembrane region" description="Helical" evidence="1">
    <location>
        <begin position="257"/>
        <end position="278"/>
    </location>
</feature>
<keyword evidence="1" id="KW-0472">Membrane</keyword>
<evidence type="ECO:0000313" key="2">
    <source>
        <dbReference type="EMBL" id="NMO17467.1"/>
    </source>
</evidence>
<keyword evidence="3" id="KW-1185">Reference proteome</keyword>
<evidence type="ECO:0008006" key="4">
    <source>
        <dbReference type="Google" id="ProtNLM"/>
    </source>
</evidence>
<keyword evidence="1" id="KW-1133">Transmembrane helix</keyword>
<dbReference type="AlphaFoldDB" id="A0A848LIC1"/>
<dbReference type="RefSeq" id="WP_169346748.1">
    <property type="nucleotide sequence ID" value="NZ_JABBJJ010000099.1"/>
</dbReference>
<proteinExistence type="predicted"/>
<feature type="transmembrane region" description="Helical" evidence="1">
    <location>
        <begin position="129"/>
        <end position="149"/>
    </location>
</feature>
<organism evidence="2 3">
    <name type="scientific">Pyxidicoccus fallax</name>
    <dbReference type="NCBI Taxonomy" id="394095"/>
    <lineage>
        <taxon>Bacteria</taxon>
        <taxon>Pseudomonadati</taxon>
        <taxon>Myxococcota</taxon>
        <taxon>Myxococcia</taxon>
        <taxon>Myxococcales</taxon>
        <taxon>Cystobacterineae</taxon>
        <taxon>Myxococcaceae</taxon>
        <taxon>Pyxidicoccus</taxon>
    </lineage>
</organism>
<feature type="transmembrane region" description="Helical" evidence="1">
    <location>
        <begin position="156"/>
        <end position="185"/>
    </location>
</feature>
<name>A0A848LIC1_9BACT</name>
<sequence>MGGETRAERLFFFVALAVTGAVLWLAPVLPFQDYPNHLHVLEVERALRAGSDSGFLRAREGWFFGYSLYLLPSRALPWLGVEQALRVVVLVSALGLPLAAWALAGALGAPRAWAGLLSLPLALSWPLRMGLLPYVLALPLLLLATRFLVRAHRSGFSVALMLTASACYLAHPLAFGWLLVLALVAGVTLATARVRALAGSALALTPGLLMAGWDVVHGAFRQIPGTHHTWEPSALYFRPLGRAMAQLVTRTWSVTDGATGLLLVPFLLMLAWLTFLWLGQRAPASREQRFCAAAVVLGMLAGLVMPGSLGTTWALGERMAMLGPLFLPLAVAATAARASPRLRGALCVGIALALGAGQVEVTTQARHLERIVGDARLARLEGRFLTFRASDCEHAQRSRSWGYYDPMRHVWAYALGAGGVTPYIFAFAHYLPVVYDGDRFARALRAPAEWDANAWRRRGDSADCHPWDVRQLRGALRYGDFDGVIVFGEPDRMEALAGALSDAAEVQWLSEGMLLLRSAPARACTP</sequence>
<dbReference type="EMBL" id="JABBJJ010000099">
    <property type="protein sequence ID" value="NMO17467.1"/>
    <property type="molecule type" value="Genomic_DNA"/>
</dbReference>
<reference evidence="2 3" key="1">
    <citation type="submission" date="2020-04" db="EMBL/GenBank/DDBJ databases">
        <title>Draft genome of Pyxidicoccus fallax type strain.</title>
        <authorList>
            <person name="Whitworth D.E."/>
        </authorList>
    </citation>
    <scope>NUCLEOTIDE SEQUENCE [LARGE SCALE GENOMIC DNA]</scope>
    <source>
        <strain evidence="2 3">DSM 14698</strain>
    </source>
</reference>
<comment type="caution">
    <text evidence="2">The sequence shown here is derived from an EMBL/GenBank/DDBJ whole genome shotgun (WGS) entry which is preliminary data.</text>
</comment>
<evidence type="ECO:0000256" key="1">
    <source>
        <dbReference type="SAM" id="Phobius"/>
    </source>
</evidence>
<evidence type="ECO:0000313" key="3">
    <source>
        <dbReference type="Proteomes" id="UP000518300"/>
    </source>
</evidence>
<accession>A0A848LIC1</accession>
<feature type="transmembrane region" description="Helical" evidence="1">
    <location>
        <begin position="410"/>
        <end position="435"/>
    </location>
</feature>
<keyword evidence="1" id="KW-0812">Transmembrane</keyword>
<feature type="transmembrane region" description="Helical" evidence="1">
    <location>
        <begin position="290"/>
        <end position="309"/>
    </location>
</feature>